<keyword evidence="2" id="KW-1185">Reference proteome</keyword>
<comment type="caution">
    <text evidence="1">The sequence shown here is derived from an EMBL/GenBank/DDBJ whole genome shotgun (WGS) entry which is preliminary data.</text>
</comment>
<proteinExistence type="predicted"/>
<evidence type="ECO:0000313" key="1">
    <source>
        <dbReference type="EMBL" id="MDQ0363308.1"/>
    </source>
</evidence>
<dbReference type="RefSeq" id="WP_307412250.1">
    <property type="nucleotide sequence ID" value="NZ_JAUSUR010000013.1"/>
</dbReference>
<sequence>MLRETEKLKMTDEFKSRTHELIESKGKHLSNNKQSLSNVQIHGLPQKERFDIGRSSVSNYVKEIKRNYIHWYPYCCNSCHKQYNACPFPLYKNDASSAQHKTDRRLVESRQGLDMDEETFNYLNCAIKEGAVNNLSICHIAHTAPLITALYLRCIDSLMIRNSLPSGWISLMQLLTSNKKS</sequence>
<reference evidence="1 2" key="1">
    <citation type="submission" date="2023-07" db="EMBL/GenBank/DDBJ databases">
        <title>Genomic Encyclopedia of Type Strains, Phase IV (KMG-IV): sequencing the most valuable type-strain genomes for metagenomic binning, comparative biology and taxonomic classification.</title>
        <authorList>
            <person name="Goeker M."/>
        </authorList>
    </citation>
    <scope>NUCLEOTIDE SEQUENCE [LARGE SCALE GENOMIC DNA]</scope>
    <source>
        <strain evidence="1 2">DSM 16784</strain>
    </source>
</reference>
<dbReference type="Proteomes" id="UP001230220">
    <property type="component" value="Unassembled WGS sequence"/>
</dbReference>
<accession>A0ABU0E9C0</accession>
<protein>
    <submittedName>
        <fullName evidence="1">Uncharacterized protein</fullName>
    </submittedName>
</protein>
<dbReference type="EMBL" id="JAUSUR010000013">
    <property type="protein sequence ID" value="MDQ0363308.1"/>
    <property type="molecule type" value="Genomic_DNA"/>
</dbReference>
<evidence type="ECO:0000313" key="2">
    <source>
        <dbReference type="Proteomes" id="UP001230220"/>
    </source>
</evidence>
<organism evidence="1 2">
    <name type="scientific">Breznakia pachnodae</name>
    <dbReference type="NCBI Taxonomy" id="265178"/>
    <lineage>
        <taxon>Bacteria</taxon>
        <taxon>Bacillati</taxon>
        <taxon>Bacillota</taxon>
        <taxon>Erysipelotrichia</taxon>
        <taxon>Erysipelotrichales</taxon>
        <taxon>Erysipelotrichaceae</taxon>
        <taxon>Breznakia</taxon>
    </lineage>
</organism>
<gene>
    <name evidence="1" type="ORF">J2S15_004073</name>
</gene>
<name>A0ABU0E9C0_9FIRM</name>